<dbReference type="InterPro" id="IPR012341">
    <property type="entry name" value="6hp_glycosidase-like_sf"/>
</dbReference>
<accession>A0A841RFC7</accession>
<organism evidence="1 2">
    <name type="scientific">Gracilibacillus halotolerans</name>
    <dbReference type="NCBI Taxonomy" id="74386"/>
    <lineage>
        <taxon>Bacteria</taxon>
        <taxon>Bacillati</taxon>
        <taxon>Bacillota</taxon>
        <taxon>Bacilli</taxon>
        <taxon>Bacillales</taxon>
        <taxon>Bacillaceae</taxon>
        <taxon>Gracilibacillus</taxon>
    </lineage>
</organism>
<dbReference type="PANTHER" id="PTHR11051:SF8">
    <property type="entry name" value="PROTEIN-GLUCOSYLGALACTOSYLHYDROXYLYSINE GLUCOSIDASE"/>
    <property type="match status" value="1"/>
</dbReference>
<keyword evidence="2" id="KW-1185">Reference proteome</keyword>
<reference evidence="1 2" key="1">
    <citation type="submission" date="2020-08" db="EMBL/GenBank/DDBJ databases">
        <title>Genomic Encyclopedia of Type Strains, Phase IV (KMG-IV): sequencing the most valuable type-strain genomes for metagenomic binning, comparative biology and taxonomic classification.</title>
        <authorList>
            <person name="Goeker M."/>
        </authorList>
    </citation>
    <scope>NUCLEOTIDE SEQUENCE [LARGE SCALE GENOMIC DNA]</scope>
    <source>
        <strain evidence="1 2">DSM 11805</strain>
    </source>
</reference>
<evidence type="ECO:0000313" key="2">
    <source>
        <dbReference type="Proteomes" id="UP000572212"/>
    </source>
</evidence>
<sequence>MNRKRIIDKHSPRIDKIYPESPLSLGNGDFGFSVDFTGLQSFPEAYSAPLSTQSNWGWHSEGGKDSYNLSDTPMQDYDGVPYPLFPDDKEDAYHWLRKNPHRVQLGQLGLYIMKENGEKARLEDYTLLGQHHDLWTGILTSKFSVENNEITVKTISDPDEDTIAIHIKSELLKNERIGVFLRFPNPNMVDRTWEKSTKLVFNEDGHETNWKKISEKQFEITRKIDDSNYVVSIHANNVQLNEKSKHELILSPQEMDELSMTVSFTPEAKQEQKNVEDVIEASEKYWSTFWQEGGFVSFEGSTDPRAEELERRVILSQYLTAIHSGGSVPPQETGFMYNSWFGKFHLEMHWWHGAHFPMWNRTSILEKSLPWYKDIFPKAKELAQSQGYEGVRWPKMTALEGDQTPSPIAPGLIWQQPHPIALLEYCYQMKLDKQFLETYKEIVFETAHFMADFARYDEEKDVYHLGPNLIPSQENHKMEEAVDPPYELEYWYQGLMTAKEWAERLGEEVPEKWLTVANKLAKPVVENGAYLAHANCPQTYTEKNHDHPSMAAALGMLPGKLIDKDTMLQTLHKIRDTWRWNTAWGWDFPMCAMSAARLGELELAVDFLMMEEVKNTYLPNGHNYQHAALTAYLPGNGGLLTAVAMMASKWGFPKNGQWKVQVENIHPLL</sequence>
<dbReference type="InterPro" id="IPR008928">
    <property type="entry name" value="6-hairpin_glycosidase_sf"/>
</dbReference>
<dbReference type="AlphaFoldDB" id="A0A841RFC7"/>
<comment type="caution">
    <text evidence="1">The sequence shown here is derived from an EMBL/GenBank/DDBJ whole genome shotgun (WGS) entry which is preliminary data.</text>
</comment>
<protein>
    <recommendedName>
        <fullName evidence="3">Glycoside hydrolase family 65</fullName>
    </recommendedName>
</protein>
<evidence type="ECO:0008006" key="3">
    <source>
        <dbReference type="Google" id="ProtNLM"/>
    </source>
</evidence>
<dbReference type="Gene3D" id="1.50.10.10">
    <property type="match status" value="1"/>
</dbReference>
<gene>
    <name evidence="1" type="ORF">GGQ92_001556</name>
</gene>
<dbReference type="GO" id="GO:0005975">
    <property type="term" value="P:carbohydrate metabolic process"/>
    <property type="evidence" value="ECO:0007669"/>
    <property type="project" value="InterPro"/>
</dbReference>
<name>A0A841RFC7_9BACI</name>
<evidence type="ECO:0000313" key="1">
    <source>
        <dbReference type="EMBL" id="MBB6512770.1"/>
    </source>
</evidence>
<dbReference type="Proteomes" id="UP000572212">
    <property type="component" value="Unassembled WGS sequence"/>
</dbReference>
<dbReference type="EMBL" id="JACHON010000004">
    <property type="protein sequence ID" value="MBB6512770.1"/>
    <property type="molecule type" value="Genomic_DNA"/>
</dbReference>
<proteinExistence type="predicted"/>
<dbReference type="SUPFAM" id="SSF48208">
    <property type="entry name" value="Six-hairpin glycosidases"/>
    <property type="match status" value="1"/>
</dbReference>
<dbReference type="PANTHER" id="PTHR11051">
    <property type="entry name" value="GLYCOSYL HYDROLASE-RELATED"/>
    <property type="match status" value="1"/>
</dbReference>
<dbReference type="GO" id="GO:0004553">
    <property type="term" value="F:hydrolase activity, hydrolyzing O-glycosyl compounds"/>
    <property type="evidence" value="ECO:0007669"/>
    <property type="project" value="TreeGrafter"/>
</dbReference>
<dbReference type="RefSeq" id="WP_184246635.1">
    <property type="nucleotide sequence ID" value="NZ_BAAACU010000028.1"/>
</dbReference>